<dbReference type="EMBL" id="AZDI01000014">
    <property type="protein sequence ID" value="KRK45139.1"/>
    <property type="molecule type" value="Genomic_DNA"/>
</dbReference>
<evidence type="ECO:0008006" key="4">
    <source>
        <dbReference type="Google" id="ProtNLM"/>
    </source>
</evidence>
<dbReference type="PATRIC" id="fig|1423719.4.peg.502"/>
<dbReference type="InterPro" id="IPR016977">
    <property type="entry name" value="ComGF"/>
</dbReference>
<gene>
    <name evidence="2" type="ORF">FC66_GL000497</name>
</gene>
<organism evidence="2 3">
    <name type="scientific">Dellaglioa algida DSM 15638</name>
    <dbReference type="NCBI Taxonomy" id="1423719"/>
    <lineage>
        <taxon>Bacteria</taxon>
        <taxon>Bacillati</taxon>
        <taxon>Bacillota</taxon>
        <taxon>Bacilli</taxon>
        <taxon>Lactobacillales</taxon>
        <taxon>Lactobacillaceae</taxon>
        <taxon>Dellaglioa</taxon>
    </lineage>
</organism>
<evidence type="ECO:0000256" key="1">
    <source>
        <dbReference type="SAM" id="Phobius"/>
    </source>
</evidence>
<proteinExistence type="predicted"/>
<evidence type="ECO:0000313" key="2">
    <source>
        <dbReference type="EMBL" id="KRK45139.1"/>
    </source>
</evidence>
<name>A0A0R1HL76_9LACO</name>
<keyword evidence="1" id="KW-1133">Transmembrane helix</keyword>
<keyword evidence="1" id="KW-0472">Membrane</keyword>
<accession>A0A0R1HL76</accession>
<feature type="transmembrane region" description="Helical" evidence="1">
    <location>
        <begin position="6"/>
        <end position="27"/>
    </location>
</feature>
<dbReference type="OrthoDB" id="2318325at2"/>
<dbReference type="AlphaFoldDB" id="A0A0R1HL76"/>
<dbReference type="GeneID" id="83549305"/>
<dbReference type="Proteomes" id="UP000051450">
    <property type="component" value="Unassembled WGS sequence"/>
</dbReference>
<keyword evidence="3" id="KW-1185">Reference proteome</keyword>
<evidence type="ECO:0000313" key="3">
    <source>
        <dbReference type="Proteomes" id="UP000051450"/>
    </source>
</evidence>
<sequence>MKGFSLLETIVALGIFVISLSLMTTCWKLCTSQYQKSNENSEFSLQQCISLLESDQLDLNIIDVGKYTVALKNNKTGARYFLSQHGEMIQFIGFSGGHVPILYHVKSFSIEYDEPILFLKIKQEHQNRTLKLVIPMEKKAQNAKK</sequence>
<reference evidence="2 3" key="1">
    <citation type="journal article" date="2015" name="Genome Announc.">
        <title>Expanding the biotechnology potential of lactobacilli through comparative genomics of 213 strains and associated genera.</title>
        <authorList>
            <person name="Sun Z."/>
            <person name="Harris H.M."/>
            <person name="McCann A."/>
            <person name="Guo C."/>
            <person name="Argimon S."/>
            <person name="Zhang W."/>
            <person name="Yang X."/>
            <person name="Jeffery I.B."/>
            <person name="Cooney J.C."/>
            <person name="Kagawa T.F."/>
            <person name="Liu W."/>
            <person name="Song Y."/>
            <person name="Salvetti E."/>
            <person name="Wrobel A."/>
            <person name="Rasinkangas P."/>
            <person name="Parkhill J."/>
            <person name="Rea M.C."/>
            <person name="O'Sullivan O."/>
            <person name="Ritari J."/>
            <person name="Douillard F.P."/>
            <person name="Paul Ross R."/>
            <person name="Yang R."/>
            <person name="Briner A.E."/>
            <person name="Felis G.E."/>
            <person name="de Vos W.M."/>
            <person name="Barrangou R."/>
            <person name="Klaenhammer T.R."/>
            <person name="Caufield P.W."/>
            <person name="Cui Y."/>
            <person name="Zhang H."/>
            <person name="O'Toole P.W."/>
        </authorList>
    </citation>
    <scope>NUCLEOTIDE SEQUENCE [LARGE SCALE GENOMIC DNA]</scope>
    <source>
        <strain evidence="2 3">DSM 15638</strain>
    </source>
</reference>
<keyword evidence="1" id="KW-0812">Transmembrane</keyword>
<dbReference type="RefSeq" id="WP_057974755.1">
    <property type="nucleotide sequence ID" value="NZ_AZDI01000014.1"/>
</dbReference>
<dbReference type="Pfam" id="PF15980">
    <property type="entry name" value="ComGF"/>
    <property type="match status" value="1"/>
</dbReference>
<comment type="caution">
    <text evidence="2">The sequence shown here is derived from an EMBL/GenBank/DDBJ whole genome shotgun (WGS) entry which is preliminary data.</text>
</comment>
<dbReference type="STRING" id="1423719.FC66_GL000497"/>
<protein>
    <recommendedName>
        <fullName evidence="4">Prepilin-type N-terminal cleavage/methylation domain-containing protein</fullName>
    </recommendedName>
</protein>